<evidence type="ECO:0000313" key="2">
    <source>
        <dbReference type="EMBL" id="RCW38544.1"/>
    </source>
</evidence>
<keyword evidence="3" id="KW-1185">Reference proteome</keyword>
<organism evidence="2 3">
    <name type="scientific">Marinilabilia salmonicolor</name>
    <dbReference type="NCBI Taxonomy" id="989"/>
    <lineage>
        <taxon>Bacteria</taxon>
        <taxon>Pseudomonadati</taxon>
        <taxon>Bacteroidota</taxon>
        <taxon>Bacteroidia</taxon>
        <taxon>Marinilabiliales</taxon>
        <taxon>Marinilabiliaceae</taxon>
        <taxon>Marinilabilia</taxon>
    </lineage>
</organism>
<gene>
    <name evidence="2" type="ORF">DFO77_1039</name>
</gene>
<proteinExistence type="predicted"/>
<dbReference type="Proteomes" id="UP000252733">
    <property type="component" value="Unassembled WGS sequence"/>
</dbReference>
<name>A0A368VFU9_9BACT</name>
<evidence type="ECO:0000313" key="3">
    <source>
        <dbReference type="Proteomes" id="UP000252733"/>
    </source>
</evidence>
<reference evidence="2 3" key="1">
    <citation type="submission" date="2018-07" db="EMBL/GenBank/DDBJ databases">
        <title>Freshwater and sediment microbial communities from various areas in North America, analyzing microbe dynamics in response to fracking.</title>
        <authorList>
            <person name="Lamendella R."/>
        </authorList>
    </citation>
    <scope>NUCLEOTIDE SEQUENCE [LARGE SCALE GENOMIC DNA]</scope>
    <source>
        <strain evidence="2 3">160A</strain>
    </source>
</reference>
<protein>
    <submittedName>
        <fullName evidence="2">Uncharacterized protein</fullName>
    </submittedName>
</protein>
<evidence type="ECO:0000256" key="1">
    <source>
        <dbReference type="SAM" id="Phobius"/>
    </source>
</evidence>
<accession>A0A368VFU9</accession>
<keyword evidence="1" id="KW-1133">Transmembrane helix</keyword>
<dbReference type="AlphaFoldDB" id="A0A368VFU9"/>
<dbReference type="EMBL" id="QPIZ01000003">
    <property type="protein sequence ID" value="RCW38544.1"/>
    <property type="molecule type" value="Genomic_DNA"/>
</dbReference>
<comment type="caution">
    <text evidence="2">The sequence shown here is derived from an EMBL/GenBank/DDBJ whole genome shotgun (WGS) entry which is preliminary data.</text>
</comment>
<feature type="transmembrane region" description="Helical" evidence="1">
    <location>
        <begin position="20"/>
        <end position="42"/>
    </location>
</feature>
<keyword evidence="1" id="KW-0812">Transmembrane</keyword>
<sequence>MSEFPTNQLDKNLMEQQPTPIIEIIELILLMGSITYLMGAVFQVYILRRNRTSFFKSLAVVLVTRFFVSFGRRDFNEN</sequence>
<keyword evidence="1" id="KW-0472">Membrane</keyword>